<keyword evidence="1" id="KW-0813">Transport</keyword>
<evidence type="ECO:0000259" key="4">
    <source>
        <dbReference type="PROSITE" id="PS50893"/>
    </source>
</evidence>
<dbReference type="SUPFAM" id="SSF52540">
    <property type="entry name" value="P-loop containing nucleoside triphosphate hydrolases"/>
    <property type="match status" value="1"/>
</dbReference>
<name>A0A1W1XWV5_9CLOT</name>
<dbReference type="EMBL" id="FWXH01000024">
    <property type="protein sequence ID" value="SMC28352.1"/>
    <property type="molecule type" value="Genomic_DNA"/>
</dbReference>
<evidence type="ECO:0000313" key="6">
    <source>
        <dbReference type="Proteomes" id="UP000192468"/>
    </source>
</evidence>
<dbReference type="InterPro" id="IPR003439">
    <property type="entry name" value="ABC_transporter-like_ATP-bd"/>
</dbReference>
<evidence type="ECO:0000256" key="1">
    <source>
        <dbReference type="ARBA" id="ARBA00022448"/>
    </source>
</evidence>
<keyword evidence="6" id="KW-1185">Reference proteome</keyword>
<sequence>MGTILKATSLTKQYSKNRGLNGLDIEIKTGRIVGLLGPNGSGKTTFIKIAAGILRYTAGEILIDGKEPGKYTKSIVAYLPDTNFLYKWMKIKDAMKFYSEMFSDFDNEKCIELLEFMNLDTNDKVVSLSKGMLEKLNLSLTLSRKAKLYILDEPLGGVDPTAREKIINAILDNFKEDSSMIITTHLVNDIEKLFDDVMFISEGKIILEGNAEELRISKGKSIDELYREVFQ</sequence>
<dbReference type="GO" id="GO:0005524">
    <property type="term" value="F:ATP binding"/>
    <property type="evidence" value="ECO:0007669"/>
    <property type="project" value="UniProtKB-KW"/>
</dbReference>
<dbReference type="STRING" id="1121291.SAMN02745134_03488"/>
<dbReference type="AlphaFoldDB" id="A0A1W1XWV5"/>
<dbReference type="PANTHER" id="PTHR42939">
    <property type="entry name" value="ABC TRANSPORTER ATP-BINDING PROTEIN ALBC-RELATED"/>
    <property type="match status" value="1"/>
</dbReference>
<feature type="domain" description="ABC transporter" evidence="4">
    <location>
        <begin position="5"/>
        <end position="227"/>
    </location>
</feature>
<organism evidence="5 6">
    <name type="scientific">Clostridium acidisoli DSM 12555</name>
    <dbReference type="NCBI Taxonomy" id="1121291"/>
    <lineage>
        <taxon>Bacteria</taxon>
        <taxon>Bacillati</taxon>
        <taxon>Bacillota</taxon>
        <taxon>Clostridia</taxon>
        <taxon>Eubacteriales</taxon>
        <taxon>Clostridiaceae</taxon>
        <taxon>Clostridium</taxon>
    </lineage>
</organism>
<dbReference type="Pfam" id="PF00005">
    <property type="entry name" value="ABC_tran"/>
    <property type="match status" value="1"/>
</dbReference>
<keyword evidence="2" id="KW-0547">Nucleotide-binding</keyword>
<evidence type="ECO:0000256" key="3">
    <source>
        <dbReference type="ARBA" id="ARBA00022840"/>
    </source>
</evidence>
<dbReference type="GO" id="GO:0016887">
    <property type="term" value="F:ATP hydrolysis activity"/>
    <property type="evidence" value="ECO:0007669"/>
    <property type="project" value="InterPro"/>
</dbReference>
<evidence type="ECO:0000256" key="2">
    <source>
        <dbReference type="ARBA" id="ARBA00022741"/>
    </source>
</evidence>
<evidence type="ECO:0000313" key="5">
    <source>
        <dbReference type="EMBL" id="SMC28352.1"/>
    </source>
</evidence>
<dbReference type="PANTHER" id="PTHR42939:SF1">
    <property type="entry name" value="ABC TRANSPORTER ATP-BINDING PROTEIN ALBC-RELATED"/>
    <property type="match status" value="1"/>
</dbReference>
<protein>
    <submittedName>
        <fullName evidence="5">ABC-2 type transport system ATP-binding protein</fullName>
    </submittedName>
</protein>
<dbReference type="CDD" id="cd03230">
    <property type="entry name" value="ABC_DR_subfamily_A"/>
    <property type="match status" value="1"/>
</dbReference>
<dbReference type="SMART" id="SM00382">
    <property type="entry name" value="AAA"/>
    <property type="match status" value="1"/>
</dbReference>
<accession>A0A1W1XWV5</accession>
<dbReference type="PROSITE" id="PS50893">
    <property type="entry name" value="ABC_TRANSPORTER_2"/>
    <property type="match status" value="1"/>
</dbReference>
<dbReference type="Gene3D" id="3.40.50.300">
    <property type="entry name" value="P-loop containing nucleotide triphosphate hydrolases"/>
    <property type="match status" value="1"/>
</dbReference>
<dbReference type="OrthoDB" id="9804819at2"/>
<keyword evidence="3 5" id="KW-0067">ATP-binding</keyword>
<dbReference type="InterPro" id="IPR027417">
    <property type="entry name" value="P-loop_NTPase"/>
</dbReference>
<dbReference type="RefSeq" id="WP_084117488.1">
    <property type="nucleotide sequence ID" value="NZ_FWXH01000024.1"/>
</dbReference>
<reference evidence="5 6" key="1">
    <citation type="submission" date="2017-04" db="EMBL/GenBank/DDBJ databases">
        <authorList>
            <person name="Afonso C.L."/>
            <person name="Miller P.J."/>
            <person name="Scott M.A."/>
            <person name="Spackman E."/>
            <person name="Goraichik I."/>
            <person name="Dimitrov K.M."/>
            <person name="Suarez D.L."/>
            <person name="Swayne D.E."/>
        </authorList>
    </citation>
    <scope>NUCLEOTIDE SEQUENCE [LARGE SCALE GENOMIC DNA]</scope>
    <source>
        <strain evidence="5 6">DSM 12555</strain>
    </source>
</reference>
<dbReference type="InterPro" id="IPR051782">
    <property type="entry name" value="ABC_Transporter_VariousFunc"/>
</dbReference>
<dbReference type="InterPro" id="IPR003593">
    <property type="entry name" value="AAA+_ATPase"/>
</dbReference>
<proteinExistence type="predicted"/>
<gene>
    <name evidence="5" type="ORF">SAMN02745134_03488</name>
</gene>
<dbReference type="Proteomes" id="UP000192468">
    <property type="component" value="Unassembled WGS sequence"/>
</dbReference>